<reference evidence="2" key="1">
    <citation type="submission" date="2016-10" db="EMBL/GenBank/DDBJ databases">
        <authorList>
            <person name="Varghese N."/>
            <person name="Submissions S."/>
        </authorList>
    </citation>
    <scope>NUCLEOTIDE SEQUENCE [LARGE SCALE GENOMIC DNA]</scope>
    <source>
        <strain evidence="2">AAP</strain>
    </source>
</reference>
<gene>
    <name evidence="1" type="ORF">SAMN05192555_102255</name>
</gene>
<accession>A0A1G9GUB0</accession>
<dbReference type="AlphaFoldDB" id="A0A1G9GUB0"/>
<dbReference type="STRING" id="48727.SAMN05192555_102255"/>
<keyword evidence="2" id="KW-1185">Reference proteome</keyword>
<dbReference type="RefSeq" id="WP_176817146.1">
    <property type="nucleotide sequence ID" value="NZ_FNGH01000002.1"/>
</dbReference>
<organism evidence="1 2">
    <name type="scientific">Franzmannia pantelleriensis</name>
    <dbReference type="NCBI Taxonomy" id="48727"/>
    <lineage>
        <taxon>Bacteria</taxon>
        <taxon>Pseudomonadati</taxon>
        <taxon>Pseudomonadota</taxon>
        <taxon>Gammaproteobacteria</taxon>
        <taxon>Oceanospirillales</taxon>
        <taxon>Halomonadaceae</taxon>
        <taxon>Franzmannia</taxon>
    </lineage>
</organism>
<name>A0A1G9GUB0_9GAMM</name>
<proteinExistence type="predicted"/>
<protein>
    <recommendedName>
        <fullName evidence="3">PEGA domain-containing protein</fullName>
    </recommendedName>
</protein>
<sequence length="75" mass="8418">MAEYLKVVFPQRREVWIDGEPAAWTQSVCQVDAGWYTLTLAPPQDFAPESQRVEITDTLPSAPLVVEFTLKEPGP</sequence>
<evidence type="ECO:0000313" key="1">
    <source>
        <dbReference type="EMBL" id="SDL04238.1"/>
    </source>
</evidence>
<dbReference type="Proteomes" id="UP000199107">
    <property type="component" value="Unassembled WGS sequence"/>
</dbReference>
<evidence type="ECO:0000313" key="2">
    <source>
        <dbReference type="Proteomes" id="UP000199107"/>
    </source>
</evidence>
<dbReference type="EMBL" id="FNGH01000002">
    <property type="protein sequence ID" value="SDL04238.1"/>
    <property type="molecule type" value="Genomic_DNA"/>
</dbReference>
<evidence type="ECO:0008006" key="3">
    <source>
        <dbReference type="Google" id="ProtNLM"/>
    </source>
</evidence>